<keyword evidence="3" id="KW-1185">Reference proteome</keyword>
<evidence type="ECO:0000256" key="1">
    <source>
        <dbReference type="SAM" id="MobiDB-lite"/>
    </source>
</evidence>
<evidence type="ECO:0000313" key="2">
    <source>
        <dbReference type="EMBL" id="CAD5216807.1"/>
    </source>
</evidence>
<dbReference type="OrthoDB" id="10522926at2759"/>
<dbReference type="EMBL" id="CAJFCW020000003">
    <property type="protein sequence ID" value="CAG9106658.1"/>
    <property type="molecule type" value="Genomic_DNA"/>
</dbReference>
<feature type="region of interest" description="Disordered" evidence="1">
    <location>
        <begin position="1"/>
        <end position="27"/>
    </location>
</feature>
<feature type="compositionally biased region" description="Polar residues" evidence="1">
    <location>
        <begin position="8"/>
        <end position="27"/>
    </location>
</feature>
<name>A0A811KP06_9BILA</name>
<accession>A0A811KP06</accession>
<proteinExistence type="predicted"/>
<dbReference type="AlphaFoldDB" id="A0A811KP06"/>
<dbReference type="Proteomes" id="UP000614601">
    <property type="component" value="Unassembled WGS sequence"/>
</dbReference>
<dbReference type="EMBL" id="CAJFDH010000003">
    <property type="protein sequence ID" value="CAD5216807.1"/>
    <property type="molecule type" value="Genomic_DNA"/>
</dbReference>
<protein>
    <submittedName>
        <fullName evidence="2">Uncharacterized protein</fullName>
    </submittedName>
</protein>
<reference evidence="2" key="1">
    <citation type="submission" date="2020-09" db="EMBL/GenBank/DDBJ databases">
        <authorList>
            <person name="Kikuchi T."/>
        </authorList>
    </citation>
    <scope>NUCLEOTIDE SEQUENCE</scope>
    <source>
        <strain evidence="2">SH1</strain>
    </source>
</reference>
<comment type="caution">
    <text evidence="2">The sequence shown here is derived from an EMBL/GenBank/DDBJ whole genome shotgun (WGS) entry which is preliminary data.</text>
</comment>
<sequence length="241" mass="27648">MLRPFGFFSSQKGEQNESSEGPSASIPNPQLFKDLSFLERLSKPILSAEEYMNACSVIVRGIPEYGPNSKEAMSLLNAAIGNMTTMVNNKFDFTFQCWRMGEFKEDRKRYVIVRFATPFQRNVFHQFYVQQKFWIRSKISVYPLEPAVQFEDIKKAKNLARYLRSRGHSVVFYNQKICKTRLVGKPEPMPVGDIKKILRENGVVFDDDLKLQVSPKSEDSSSLYSIEHVKIGSEESSSSDD</sequence>
<gene>
    <name evidence="2" type="ORF">BOKJ2_LOCUS6772</name>
</gene>
<organism evidence="2 3">
    <name type="scientific">Bursaphelenchus okinawaensis</name>
    <dbReference type="NCBI Taxonomy" id="465554"/>
    <lineage>
        <taxon>Eukaryota</taxon>
        <taxon>Metazoa</taxon>
        <taxon>Ecdysozoa</taxon>
        <taxon>Nematoda</taxon>
        <taxon>Chromadorea</taxon>
        <taxon>Rhabditida</taxon>
        <taxon>Tylenchina</taxon>
        <taxon>Tylenchomorpha</taxon>
        <taxon>Aphelenchoidea</taxon>
        <taxon>Aphelenchoididae</taxon>
        <taxon>Bursaphelenchus</taxon>
    </lineage>
</organism>
<dbReference type="Proteomes" id="UP000783686">
    <property type="component" value="Unassembled WGS sequence"/>
</dbReference>
<evidence type="ECO:0000313" key="3">
    <source>
        <dbReference type="Proteomes" id="UP000614601"/>
    </source>
</evidence>